<comment type="caution">
    <text evidence="1">The sequence shown here is derived from an EMBL/GenBank/DDBJ whole genome shotgun (WGS) entry which is preliminary data.</text>
</comment>
<dbReference type="AlphaFoldDB" id="A0AAV8ZRL7"/>
<evidence type="ECO:0000313" key="1">
    <source>
        <dbReference type="EMBL" id="KAJ8969202.1"/>
    </source>
</evidence>
<protein>
    <submittedName>
        <fullName evidence="1">Uncharacterized protein</fullName>
    </submittedName>
</protein>
<evidence type="ECO:0000313" key="2">
    <source>
        <dbReference type="Proteomes" id="UP001162156"/>
    </source>
</evidence>
<proteinExistence type="predicted"/>
<accession>A0AAV8ZRL7</accession>
<name>A0AAV8ZRL7_9CUCU</name>
<dbReference type="EMBL" id="JANEYF010000579">
    <property type="protein sequence ID" value="KAJ8969202.1"/>
    <property type="molecule type" value="Genomic_DNA"/>
</dbReference>
<reference evidence="1" key="1">
    <citation type="journal article" date="2023" name="Insect Mol. Biol.">
        <title>Genome sequencing provides insights into the evolution of gene families encoding plant cell wall-degrading enzymes in longhorned beetles.</title>
        <authorList>
            <person name="Shin N.R."/>
            <person name="Okamura Y."/>
            <person name="Kirsch R."/>
            <person name="Pauchet Y."/>
        </authorList>
    </citation>
    <scope>NUCLEOTIDE SEQUENCE</scope>
    <source>
        <strain evidence="1">RBIC_L_NR</strain>
    </source>
</reference>
<dbReference type="Proteomes" id="UP001162156">
    <property type="component" value="Unassembled WGS sequence"/>
</dbReference>
<sequence length="71" mass="8004">MSLLFQDLKKQDTVMRESIPPEERLIATLRYLATGQSYESLKFSTGVAPQTLGYIISETCMAICTPQTKFI</sequence>
<gene>
    <name evidence="1" type="ORF">NQ314_001873</name>
</gene>
<keyword evidence="2" id="KW-1185">Reference proteome</keyword>
<organism evidence="1 2">
    <name type="scientific">Rhamnusium bicolor</name>
    <dbReference type="NCBI Taxonomy" id="1586634"/>
    <lineage>
        <taxon>Eukaryota</taxon>
        <taxon>Metazoa</taxon>
        <taxon>Ecdysozoa</taxon>
        <taxon>Arthropoda</taxon>
        <taxon>Hexapoda</taxon>
        <taxon>Insecta</taxon>
        <taxon>Pterygota</taxon>
        <taxon>Neoptera</taxon>
        <taxon>Endopterygota</taxon>
        <taxon>Coleoptera</taxon>
        <taxon>Polyphaga</taxon>
        <taxon>Cucujiformia</taxon>
        <taxon>Chrysomeloidea</taxon>
        <taxon>Cerambycidae</taxon>
        <taxon>Lepturinae</taxon>
        <taxon>Rhagiini</taxon>
        <taxon>Rhamnusium</taxon>
    </lineage>
</organism>